<organism evidence="1 2">
    <name type="scientific">Paraburkholderia metrosideri</name>
    <dbReference type="NCBI Taxonomy" id="580937"/>
    <lineage>
        <taxon>Bacteria</taxon>
        <taxon>Pseudomonadati</taxon>
        <taxon>Pseudomonadota</taxon>
        <taxon>Betaproteobacteria</taxon>
        <taxon>Burkholderiales</taxon>
        <taxon>Burkholderiaceae</taxon>
        <taxon>Paraburkholderia</taxon>
    </lineage>
</organism>
<reference evidence="1 2" key="1">
    <citation type="submission" date="2020-10" db="EMBL/GenBank/DDBJ databases">
        <authorList>
            <person name="Peeters C."/>
        </authorList>
    </citation>
    <scope>NUCLEOTIDE SEQUENCE [LARGE SCALE GENOMIC DNA]</scope>
    <source>
        <strain evidence="1 2">LMG 28140</strain>
    </source>
</reference>
<dbReference type="EMBL" id="CAJHCP010000024">
    <property type="protein sequence ID" value="CAD6559327.1"/>
    <property type="molecule type" value="Genomic_DNA"/>
</dbReference>
<sequence length="67" mass="7363">MKTFLFNDLTERFGYGMAVYISAKTSAMQQSIDAINAERKVAGTSPLKNISIDEVIGVLRRKGKLPA</sequence>
<protein>
    <submittedName>
        <fullName evidence="1">Uncharacterized protein</fullName>
    </submittedName>
</protein>
<proteinExistence type="predicted"/>
<dbReference type="RefSeq" id="WP_201646428.1">
    <property type="nucleotide sequence ID" value="NZ_CAJHCP010000024.1"/>
</dbReference>
<evidence type="ECO:0000313" key="1">
    <source>
        <dbReference type="EMBL" id="CAD6559327.1"/>
    </source>
</evidence>
<keyword evidence="2" id="KW-1185">Reference proteome</keyword>
<evidence type="ECO:0000313" key="2">
    <source>
        <dbReference type="Proteomes" id="UP000598032"/>
    </source>
</evidence>
<comment type="caution">
    <text evidence="1">The sequence shown here is derived from an EMBL/GenBank/DDBJ whole genome shotgun (WGS) entry which is preliminary data.</text>
</comment>
<name>A0ABN7IJ00_9BURK</name>
<accession>A0ABN7IJ00</accession>
<gene>
    <name evidence="1" type="ORF">LMG28140_06598</name>
</gene>
<dbReference type="Proteomes" id="UP000598032">
    <property type="component" value="Unassembled WGS sequence"/>
</dbReference>